<keyword evidence="4" id="KW-0808">Transferase</keyword>
<dbReference type="Proteomes" id="UP001501195">
    <property type="component" value="Unassembled WGS sequence"/>
</dbReference>
<evidence type="ECO:0000259" key="3">
    <source>
        <dbReference type="Pfam" id="PF01757"/>
    </source>
</evidence>
<dbReference type="InterPro" id="IPR002656">
    <property type="entry name" value="Acyl_transf_3_dom"/>
</dbReference>
<accession>A0ABP9HF98</accession>
<feature type="transmembrane region" description="Helical" evidence="2">
    <location>
        <begin position="236"/>
        <end position="257"/>
    </location>
</feature>
<keyword evidence="2" id="KW-0812">Transmembrane</keyword>
<feature type="transmembrane region" description="Helical" evidence="2">
    <location>
        <begin position="147"/>
        <end position="173"/>
    </location>
</feature>
<feature type="transmembrane region" description="Helical" evidence="2">
    <location>
        <begin position="105"/>
        <end position="127"/>
    </location>
</feature>
<protein>
    <submittedName>
        <fullName evidence="4">Acyltransferase</fullName>
    </submittedName>
</protein>
<dbReference type="Pfam" id="PF01757">
    <property type="entry name" value="Acyl_transf_3"/>
    <property type="match status" value="1"/>
</dbReference>
<evidence type="ECO:0000256" key="1">
    <source>
        <dbReference type="SAM" id="MobiDB-lite"/>
    </source>
</evidence>
<keyword evidence="2" id="KW-1133">Transmembrane helix</keyword>
<dbReference type="EMBL" id="BAABIL010000120">
    <property type="protein sequence ID" value="GAA4969665.1"/>
    <property type="molecule type" value="Genomic_DNA"/>
</dbReference>
<feature type="transmembrane region" description="Helical" evidence="2">
    <location>
        <begin position="26"/>
        <end position="45"/>
    </location>
</feature>
<feature type="transmembrane region" description="Helical" evidence="2">
    <location>
        <begin position="180"/>
        <end position="199"/>
    </location>
</feature>
<dbReference type="PANTHER" id="PTHR23028:SF131">
    <property type="entry name" value="BLR2367 PROTEIN"/>
    <property type="match status" value="1"/>
</dbReference>
<name>A0ABP9HF98_9ACTN</name>
<dbReference type="PANTHER" id="PTHR23028">
    <property type="entry name" value="ACETYLTRANSFERASE"/>
    <property type="match status" value="1"/>
</dbReference>
<dbReference type="InterPro" id="IPR050879">
    <property type="entry name" value="Acyltransferase_3"/>
</dbReference>
<feature type="transmembrane region" description="Helical" evidence="2">
    <location>
        <begin position="294"/>
        <end position="324"/>
    </location>
</feature>
<comment type="caution">
    <text evidence="4">The sequence shown here is derived from an EMBL/GenBank/DDBJ whole genome shotgun (WGS) entry which is preliminary data.</text>
</comment>
<dbReference type="GO" id="GO:0016746">
    <property type="term" value="F:acyltransferase activity"/>
    <property type="evidence" value="ECO:0007669"/>
    <property type="project" value="UniProtKB-KW"/>
</dbReference>
<feature type="domain" description="Acyltransferase 3" evidence="3">
    <location>
        <begin position="22"/>
        <end position="348"/>
    </location>
</feature>
<evidence type="ECO:0000313" key="4">
    <source>
        <dbReference type="EMBL" id="GAA4969665.1"/>
    </source>
</evidence>
<feature type="region of interest" description="Disordered" evidence="1">
    <location>
        <begin position="386"/>
        <end position="408"/>
    </location>
</feature>
<evidence type="ECO:0000313" key="5">
    <source>
        <dbReference type="Proteomes" id="UP001501195"/>
    </source>
</evidence>
<evidence type="ECO:0000256" key="2">
    <source>
        <dbReference type="SAM" id="Phobius"/>
    </source>
</evidence>
<feature type="transmembrane region" description="Helical" evidence="2">
    <location>
        <begin position="263"/>
        <end position="282"/>
    </location>
</feature>
<keyword evidence="2" id="KW-0472">Membrane</keyword>
<organism evidence="4 5">
    <name type="scientific">Kineococcus glutinatus</name>
    <dbReference type="NCBI Taxonomy" id="1070872"/>
    <lineage>
        <taxon>Bacteria</taxon>
        <taxon>Bacillati</taxon>
        <taxon>Actinomycetota</taxon>
        <taxon>Actinomycetes</taxon>
        <taxon>Kineosporiales</taxon>
        <taxon>Kineosporiaceae</taxon>
        <taxon>Kineococcus</taxon>
    </lineage>
</organism>
<feature type="transmembrane region" description="Helical" evidence="2">
    <location>
        <begin position="330"/>
        <end position="350"/>
    </location>
</feature>
<sequence>MPSAAAQPARTAPPTHALSTHAVHGLRAVAAVLVVCMHLTGAVGFEGKVFGADEPRALDWLRTAGAGIGVDAFFTISGFFMLLTTCSRPGRVRVRRTLWRRLVRVLPLYWLVTTGVLAIHLVAPGAVNGSQEHPPDVVSSYLLLPQAGLPLLLVGWTLTHIVVFYGVFCLGLLTRSRAGLWAVLGGWSAFVLTVHLLAGDSTSPFVRFLGDLLNLEFVLGAAVAQALLAGWRRFGGLALGVGAGALLVLAGLRLVPVAGSDGLGYRVFGVAVAVALLLYGVVAREQVTGWRTPGWLLGVATASYSLYLVHVPLLGAMAVVAARLPLPHAVPVRVAVVLLALLACVVAARLTHRWVERPLTAAFDGTDWSLPRDWLVGYRRPRSLPGQVARQEAAPEPGTQERSKRSLR</sequence>
<feature type="transmembrane region" description="Helical" evidence="2">
    <location>
        <begin position="65"/>
        <end position="84"/>
    </location>
</feature>
<gene>
    <name evidence="4" type="ORF">GCM10023225_09870</name>
</gene>
<feature type="compositionally biased region" description="Basic and acidic residues" evidence="1">
    <location>
        <begin position="399"/>
        <end position="408"/>
    </location>
</feature>
<proteinExistence type="predicted"/>
<feature type="transmembrane region" description="Helical" evidence="2">
    <location>
        <begin position="205"/>
        <end position="229"/>
    </location>
</feature>
<keyword evidence="5" id="KW-1185">Reference proteome</keyword>
<reference evidence="5" key="1">
    <citation type="journal article" date="2019" name="Int. J. Syst. Evol. Microbiol.">
        <title>The Global Catalogue of Microorganisms (GCM) 10K type strain sequencing project: providing services to taxonomists for standard genome sequencing and annotation.</title>
        <authorList>
            <consortium name="The Broad Institute Genomics Platform"/>
            <consortium name="The Broad Institute Genome Sequencing Center for Infectious Disease"/>
            <person name="Wu L."/>
            <person name="Ma J."/>
        </authorList>
    </citation>
    <scope>NUCLEOTIDE SEQUENCE [LARGE SCALE GENOMIC DNA]</scope>
    <source>
        <strain evidence="5">JCM 18126</strain>
    </source>
</reference>
<keyword evidence="4" id="KW-0012">Acyltransferase</keyword>
<dbReference type="RefSeq" id="WP_345711265.1">
    <property type="nucleotide sequence ID" value="NZ_BAABIL010000120.1"/>
</dbReference>